<dbReference type="GO" id="GO:0015074">
    <property type="term" value="P:DNA integration"/>
    <property type="evidence" value="ECO:0007669"/>
    <property type="project" value="InterPro"/>
</dbReference>
<keyword evidence="4" id="KW-1185">Reference proteome</keyword>
<feature type="domain" description="Integrase SAM-like N-terminal" evidence="2">
    <location>
        <begin position="20"/>
        <end position="70"/>
    </location>
</feature>
<dbReference type="SUPFAM" id="SSF56349">
    <property type="entry name" value="DNA breaking-rejoining enzymes"/>
    <property type="match status" value="1"/>
</dbReference>
<protein>
    <recommendedName>
        <fullName evidence="2">Integrase SAM-like N-terminal domain-containing protein</fullName>
    </recommendedName>
</protein>
<gene>
    <name evidence="3" type="ORF">AM231_17520</name>
</gene>
<proteinExistence type="predicted"/>
<accession>A0A0M1NJD0</accession>
<evidence type="ECO:0000259" key="2">
    <source>
        <dbReference type="Pfam" id="PF14659"/>
    </source>
</evidence>
<evidence type="ECO:0000256" key="1">
    <source>
        <dbReference type="ARBA" id="ARBA00023125"/>
    </source>
</evidence>
<dbReference type="InterPro" id="IPR010998">
    <property type="entry name" value="Integrase_recombinase_N"/>
</dbReference>
<organism evidence="3 4">
    <name type="scientific">Paenibacillus solani</name>
    <dbReference type="NCBI Taxonomy" id="1705565"/>
    <lineage>
        <taxon>Bacteria</taxon>
        <taxon>Bacillati</taxon>
        <taxon>Bacillota</taxon>
        <taxon>Bacilli</taxon>
        <taxon>Bacillales</taxon>
        <taxon>Paenibacillaceae</taxon>
        <taxon>Paenibacillus</taxon>
    </lineage>
</organism>
<comment type="caution">
    <text evidence="3">The sequence shown here is derived from an EMBL/GenBank/DDBJ whole genome shotgun (WGS) entry which is preliminary data.</text>
</comment>
<dbReference type="AlphaFoldDB" id="A0A0M1NJD0"/>
<evidence type="ECO:0000313" key="4">
    <source>
        <dbReference type="Proteomes" id="UP000036932"/>
    </source>
</evidence>
<dbReference type="EMBL" id="LIUT01000003">
    <property type="protein sequence ID" value="KOR82150.1"/>
    <property type="molecule type" value="Genomic_DNA"/>
</dbReference>
<sequence>MAKFQVEVEAGEYIAPEKMTFNKFVKEWRYIYANKHLELKIIENYSHMLKNHIDPVFGGRRWDEIKPLYHSYYFKLTAIQHSVRQ</sequence>
<dbReference type="InterPro" id="IPR004107">
    <property type="entry name" value="Integrase_SAM-like_N"/>
</dbReference>
<dbReference type="Pfam" id="PF14659">
    <property type="entry name" value="Phage_int_SAM_3"/>
    <property type="match status" value="1"/>
</dbReference>
<dbReference type="PATRIC" id="fig|1705565.3.peg.5436"/>
<dbReference type="Proteomes" id="UP000036932">
    <property type="component" value="Unassembled WGS sequence"/>
</dbReference>
<evidence type="ECO:0000313" key="3">
    <source>
        <dbReference type="EMBL" id="KOR82150.1"/>
    </source>
</evidence>
<dbReference type="GO" id="GO:0003677">
    <property type="term" value="F:DNA binding"/>
    <property type="evidence" value="ECO:0007669"/>
    <property type="project" value="UniProtKB-KW"/>
</dbReference>
<dbReference type="InterPro" id="IPR011010">
    <property type="entry name" value="DNA_brk_join_enz"/>
</dbReference>
<name>A0A0M1NJD0_9BACL</name>
<keyword evidence="1" id="KW-0238">DNA-binding</keyword>
<dbReference type="Gene3D" id="1.10.150.130">
    <property type="match status" value="1"/>
</dbReference>
<reference evidence="4" key="1">
    <citation type="submission" date="2015-08" db="EMBL/GenBank/DDBJ databases">
        <title>Genome sequencing project for genomic taxonomy and phylogenomics of Bacillus-like bacteria.</title>
        <authorList>
            <person name="Liu B."/>
            <person name="Wang J."/>
            <person name="Zhu Y."/>
            <person name="Liu G."/>
            <person name="Chen Q."/>
            <person name="Chen Z."/>
            <person name="Lan J."/>
            <person name="Che J."/>
            <person name="Ge C."/>
            <person name="Shi H."/>
            <person name="Pan Z."/>
            <person name="Liu X."/>
        </authorList>
    </citation>
    <scope>NUCLEOTIDE SEQUENCE [LARGE SCALE GENOMIC DNA]</scope>
    <source>
        <strain evidence="4">FJAT-22460</strain>
    </source>
</reference>
<dbReference type="OrthoDB" id="9803188at2"/>